<proteinExistence type="predicted"/>
<dbReference type="Proteomes" id="UP000178851">
    <property type="component" value="Unassembled WGS sequence"/>
</dbReference>
<sequence length="100" mass="11447">MGKLADWTQKSSKYLKLQDGEKVKAFFRGYKIVTSSFDTDNETVRYKLDTPFGEKSWDTSAKNVAMFFDEIEEGQQLLIERNGTGTDTKYKLSLVEADSE</sequence>
<dbReference type="AlphaFoldDB" id="A0A1F7YEJ1"/>
<evidence type="ECO:0000313" key="2">
    <source>
        <dbReference type="Proteomes" id="UP000178851"/>
    </source>
</evidence>
<comment type="caution">
    <text evidence="1">The sequence shown here is derived from an EMBL/GenBank/DDBJ whole genome shotgun (WGS) entry which is preliminary data.</text>
</comment>
<dbReference type="EMBL" id="MGGI01000020">
    <property type="protein sequence ID" value="OGM25743.1"/>
    <property type="molecule type" value="Genomic_DNA"/>
</dbReference>
<gene>
    <name evidence="1" type="ORF">A2627_01575</name>
</gene>
<protein>
    <submittedName>
        <fullName evidence="1">Uncharacterized protein</fullName>
    </submittedName>
</protein>
<name>A0A1F7YEJ1_9BACT</name>
<reference evidence="1 2" key="1">
    <citation type="journal article" date="2016" name="Nat. Commun.">
        <title>Thousands of microbial genomes shed light on interconnected biogeochemical processes in an aquifer system.</title>
        <authorList>
            <person name="Anantharaman K."/>
            <person name="Brown C.T."/>
            <person name="Hug L.A."/>
            <person name="Sharon I."/>
            <person name="Castelle C.J."/>
            <person name="Probst A.J."/>
            <person name="Thomas B.C."/>
            <person name="Singh A."/>
            <person name="Wilkins M.J."/>
            <person name="Karaoz U."/>
            <person name="Brodie E.L."/>
            <person name="Williams K.H."/>
            <person name="Hubbard S.S."/>
            <person name="Banfield J.F."/>
        </authorList>
    </citation>
    <scope>NUCLEOTIDE SEQUENCE [LARGE SCALE GENOMIC DNA]</scope>
</reference>
<evidence type="ECO:0000313" key="1">
    <source>
        <dbReference type="EMBL" id="OGM25743.1"/>
    </source>
</evidence>
<organism evidence="1 2">
    <name type="scientific">Candidatus Woesebacteria bacterium RIFCSPHIGHO2_01_FULL_39_28</name>
    <dbReference type="NCBI Taxonomy" id="1802496"/>
    <lineage>
        <taxon>Bacteria</taxon>
        <taxon>Candidatus Woeseibacteriota</taxon>
    </lineage>
</organism>
<accession>A0A1F7YEJ1</accession>